<feature type="coiled-coil region" evidence="13">
    <location>
        <begin position="39"/>
        <end position="79"/>
    </location>
</feature>
<evidence type="ECO:0000313" key="16">
    <source>
        <dbReference type="Proteomes" id="UP000613740"/>
    </source>
</evidence>
<feature type="transmembrane region" description="Helical" evidence="14">
    <location>
        <begin position="278"/>
        <end position="302"/>
    </location>
</feature>
<evidence type="ECO:0000256" key="5">
    <source>
        <dbReference type="ARBA" id="ARBA00022692"/>
    </source>
</evidence>
<comment type="function">
    <text evidence="12">Required for non-photochemical quenching (NPQ), a mechanism that converts and dissipates the harmful excess absorbed light energy into heat and protect the photosynthetic apparatus from photo-oxidative damage. Seems involved in the activation of NPQ, possibly by promoting conformational changes required for activation of LHCSR3-dependent quenching in the antenna of photosystem II (PSII).</text>
</comment>
<dbReference type="OrthoDB" id="529642at2759"/>
<evidence type="ECO:0000256" key="12">
    <source>
        <dbReference type="ARBA" id="ARBA00060349"/>
    </source>
</evidence>
<evidence type="ECO:0000256" key="2">
    <source>
        <dbReference type="ARBA" id="ARBA00022528"/>
    </source>
</evidence>
<gene>
    <name evidence="15" type="ORF">HYH02_000627</name>
</gene>
<keyword evidence="2" id="KW-0150">Chloroplast</keyword>
<sequence length="317" mass="34701">MMLQRKAIAGPGVASGRSAAARVGVAPLPLQPRLRSSVIRRFKENNEETELEMAKRREMEEVRRRQEEAIQKIRESTQDAASSAKQEVKKLLQVPLLLQDVRQVVDTVDQTSAGKGYSSAVRVPIWMPAFTRRREIFVGRIAMLGFAVSCGLEIFTANHLGPIRQVQLWSGLDDATVVAITLGIIAYNVLGGLGPWSPTFAPENLRDVAKRPPGPPNAIPAKLGDWLGISGWGFTKRNELFHARLAMLGFLFAFINELKTGRGALGQVAGYLGIIPDAAWYSACLNGFIVFTALMMGASLLFPSRLQGPNASEDDIY</sequence>
<dbReference type="EMBL" id="JAEHOD010000001">
    <property type="protein sequence ID" value="KAG2454792.1"/>
    <property type="molecule type" value="Genomic_DNA"/>
</dbReference>
<feature type="transmembrane region" description="Helical" evidence="14">
    <location>
        <begin position="175"/>
        <end position="196"/>
    </location>
</feature>
<evidence type="ECO:0000256" key="6">
    <source>
        <dbReference type="ARBA" id="ARBA00022946"/>
    </source>
</evidence>
<name>A0A836BCT4_9CHLO</name>
<evidence type="ECO:0000256" key="4">
    <source>
        <dbReference type="ARBA" id="ARBA00022640"/>
    </source>
</evidence>
<keyword evidence="8" id="KW-0793">Thylakoid</keyword>
<evidence type="ECO:0000256" key="10">
    <source>
        <dbReference type="ARBA" id="ARBA00023276"/>
    </source>
</evidence>
<dbReference type="Gene3D" id="1.10.3460.10">
    <property type="entry name" value="Chlorophyll a/b binding protein domain"/>
    <property type="match status" value="1"/>
</dbReference>
<keyword evidence="3" id="KW-0602">Photosynthesis</keyword>
<reference evidence="15" key="1">
    <citation type="journal article" date="2020" name="bioRxiv">
        <title>Comparative genomics of Chlamydomonas.</title>
        <authorList>
            <person name="Craig R.J."/>
            <person name="Hasan A.R."/>
            <person name="Ness R.W."/>
            <person name="Keightley P.D."/>
        </authorList>
    </citation>
    <scope>NUCLEOTIDE SEQUENCE</scope>
    <source>
        <strain evidence="15">CCAP 11/173</strain>
    </source>
</reference>
<evidence type="ECO:0000313" key="15">
    <source>
        <dbReference type="EMBL" id="KAG2454792.1"/>
    </source>
</evidence>
<keyword evidence="9 14" id="KW-0472">Membrane</keyword>
<comment type="subcellular location">
    <subcellularLocation>
        <location evidence="1">Plastid</location>
        <location evidence="1">Chloroplast thylakoid membrane</location>
        <topology evidence="1">Multi-pass membrane protein</topology>
    </subcellularLocation>
</comment>
<comment type="similarity">
    <text evidence="11">Belongs to the ELIP/psbS family.</text>
</comment>
<evidence type="ECO:0000256" key="8">
    <source>
        <dbReference type="ARBA" id="ARBA00023078"/>
    </source>
</evidence>
<accession>A0A836BCT4</accession>
<keyword evidence="16" id="KW-1185">Reference proteome</keyword>
<keyword evidence="5 14" id="KW-0812">Transmembrane</keyword>
<evidence type="ECO:0000256" key="14">
    <source>
        <dbReference type="SAM" id="Phobius"/>
    </source>
</evidence>
<keyword evidence="6" id="KW-0809">Transit peptide</keyword>
<keyword evidence="13" id="KW-0175">Coiled coil</keyword>
<dbReference type="AlphaFoldDB" id="A0A836BCT4"/>
<dbReference type="Proteomes" id="UP000613740">
    <property type="component" value="Unassembled WGS sequence"/>
</dbReference>
<dbReference type="SUPFAM" id="SSF103511">
    <property type="entry name" value="Chlorophyll a-b binding protein"/>
    <property type="match status" value="1"/>
</dbReference>
<dbReference type="FunFam" id="1.10.3460.10:FF:000018">
    <property type="entry name" value="Photosystem II 22kDa chloroplast protein"/>
    <property type="match status" value="1"/>
</dbReference>
<dbReference type="GO" id="GO:0010196">
    <property type="term" value="P:nonphotochemical quenching"/>
    <property type="evidence" value="ECO:0007669"/>
    <property type="project" value="UniProtKB-ARBA"/>
</dbReference>
<keyword evidence="7 14" id="KW-1133">Transmembrane helix</keyword>
<evidence type="ECO:0000256" key="13">
    <source>
        <dbReference type="SAM" id="Coils"/>
    </source>
</evidence>
<evidence type="ECO:0000256" key="3">
    <source>
        <dbReference type="ARBA" id="ARBA00022531"/>
    </source>
</evidence>
<organism evidence="15 16">
    <name type="scientific">Chlamydomonas schloesseri</name>
    <dbReference type="NCBI Taxonomy" id="2026947"/>
    <lineage>
        <taxon>Eukaryota</taxon>
        <taxon>Viridiplantae</taxon>
        <taxon>Chlorophyta</taxon>
        <taxon>core chlorophytes</taxon>
        <taxon>Chlorophyceae</taxon>
        <taxon>CS clade</taxon>
        <taxon>Chlamydomonadales</taxon>
        <taxon>Chlamydomonadaceae</taxon>
        <taxon>Chlamydomonas</taxon>
    </lineage>
</organism>
<evidence type="ECO:0000256" key="11">
    <source>
        <dbReference type="ARBA" id="ARBA00037956"/>
    </source>
</evidence>
<keyword evidence="10" id="KW-0604">Photosystem II</keyword>
<evidence type="ECO:0000256" key="7">
    <source>
        <dbReference type="ARBA" id="ARBA00022989"/>
    </source>
</evidence>
<proteinExistence type="inferred from homology"/>
<keyword evidence="4" id="KW-0934">Plastid</keyword>
<evidence type="ECO:0000256" key="1">
    <source>
        <dbReference type="ARBA" id="ARBA00004454"/>
    </source>
</evidence>
<dbReference type="GO" id="GO:0015979">
    <property type="term" value="P:photosynthesis"/>
    <property type="evidence" value="ECO:0007669"/>
    <property type="project" value="UniProtKB-KW"/>
</dbReference>
<feature type="transmembrane region" description="Helical" evidence="14">
    <location>
        <begin position="137"/>
        <end position="155"/>
    </location>
</feature>
<comment type="caution">
    <text evidence="15">The sequence shown here is derived from an EMBL/GenBank/DDBJ whole genome shotgun (WGS) entry which is preliminary data.</text>
</comment>
<evidence type="ECO:0000256" key="9">
    <source>
        <dbReference type="ARBA" id="ARBA00023136"/>
    </source>
</evidence>
<protein>
    <submittedName>
        <fullName evidence="15">Uncharacterized protein</fullName>
    </submittedName>
</protein>
<dbReference type="GO" id="GO:0009523">
    <property type="term" value="C:photosystem II"/>
    <property type="evidence" value="ECO:0007669"/>
    <property type="project" value="UniProtKB-KW"/>
</dbReference>
<dbReference type="GO" id="GO:0009535">
    <property type="term" value="C:chloroplast thylakoid membrane"/>
    <property type="evidence" value="ECO:0007669"/>
    <property type="project" value="UniProtKB-SubCell"/>
</dbReference>